<dbReference type="RefSeq" id="WP_273638816.1">
    <property type="nucleotide sequence ID" value="NZ_JAQQXP010000001.1"/>
</dbReference>
<dbReference type="PANTHER" id="PTHR21198">
    <property type="entry name" value="GLUTAMATE RACEMASE"/>
    <property type="match status" value="1"/>
</dbReference>
<evidence type="ECO:0000256" key="2">
    <source>
        <dbReference type="ARBA" id="ARBA00023235"/>
    </source>
</evidence>
<dbReference type="InterPro" id="IPR001920">
    <property type="entry name" value="Asp/Glu_race"/>
</dbReference>
<dbReference type="Gene3D" id="3.40.50.1860">
    <property type="match status" value="2"/>
</dbReference>
<comment type="caution">
    <text evidence="3">The sequence shown here is derived from an EMBL/GenBank/DDBJ whole genome shotgun (WGS) entry which is preliminary data.</text>
</comment>
<dbReference type="Pfam" id="PF01177">
    <property type="entry name" value="Asp_Glu_race"/>
    <property type="match status" value="1"/>
</dbReference>
<sequence>MKTLGLIGGMSWESTTLYYQHINNEIKRRKGGLHSAPLILYSVDFAEIARLQHAGDWAALGQKLAQIGGKLAQAGADGLIICTNTMHYVADEVSTVVRIPLLHIGDAIAAACQQQEVETVGLLGTRFTMEAPFLRQHLHAAGLTVMTPDEQDRQRVHDVIYQELCVGYINPDSRQQFQTIVSRLAREGAQAVILGCTEIGLLLGAGDVELPLLDTTQLHANAAVDFMLAD</sequence>
<keyword evidence="4" id="KW-1185">Reference proteome</keyword>
<dbReference type="InterPro" id="IPR004380">
    <property type="entry name" value="Asp_race"/>
</dbReference>
<dbReference type="InterPro" id="IPR015942">
    <property type="entry name" value="Asp/Glu/hydantoin_racemase"/>
</dbReference>
<evidence type="ECO:0000256" key="1">
    <source>
        <dbReference type="ARBA" id="ARBA00007847"/>
    </source>
</evidence>
<reference evidence="3 4" key="1">
    <citation type="submission" date="2022-10" db="EMBL/GenBank/DDBJ databases">
        <title>Alteromonas sp. chi3 Genome sequencing.</title>
        <authorList>
            <person name="Park S."/>
        </authorList>
    </citation>
    <scope>NUCLEOTIDE SEQUENCE [LARGE SCALE GENOMIC DNA]</scope>
    <source>
        <strain evidence="4">chi3</strain>
    </source>
</reference>
<dbReference type="NCBIfam" id="TIGR00035">
    <property type="entry name" value="asp_race"/>
    <property type="match status" value="1"/>
</dbReference>
<evidence type="ECO:0000313" key="4">
    <source>
        <dbReference type="Proteomes" id="UP001218788"/>
    </source>
</evidence>
<gene>
    <name evidence="3" type="ORF">OIK42_04850</name>
</gene>
<dbReference type="PANTHER" id="PTHR21198:SF7">
    <property type="entry name" value="ASPARTATE-GLUTAMATE RACEMASE FAMILY"/>
    <property type="match status" value="1"/>
</dbReference>
<comment type="similarity">
    <text evidence="1">Belongs to the aspartate/glutamate racemases family.</text>
</comment>
<organism evidence="3 4">
    <name type="scientific">Alteromonas gilva</name>
    <dbReference type="NCBI Taxonomy" id="2987522"/>
    <lineage>
        <taxon>Bacteria</taxon>
        <taxon>Pseudomonadati</taxon>
        <taxon>Pseudomonadota</taxon>
        <taxon>Gammaproteobacteria</taxon>
        <taxon>Alteromonadales</taxon>
        <taxon>Alteromonadaceae</taxon>
        <taxon>Alteromonas/Salinimonas group</taxon>
        <taxon>Alteromonas</taxon>
    </lineage>
</organism>
<protein>
    <submittedName>
        <fullName evidence="3">Aspartate/glutamate racemase family protein</fullName>
    </submittedName>
</protein>
<dbReference type="EMBL" id="JAQQXP010000001">
    <property type="protein sequence ID" value="MDC8830089.1"/>
    <property type="molecule type" value="Genomic_DNA"/>
</dbReference>
<proteinExistence type="inferred from homology"/>
<evidence type="ECO:0000313" key="3">
    <source>
        <dbReference type="EMBL" id="MDC8830089.1"/>
    </source>
</evidence>
<keyword evidence="2" id="KW-0413">Isomerase</keyword>
<name>A0ABT5KZ93_9ALTE</name>
<dbReference type="SUPFAM" id="SSF53681">
    <property type="entry name" value="Aspartate/glutamate racemase"/>
    <property type="match status" value="2"/>
</dbReference>
<dbReference type="Proteomes" id="UP001218788">
    <property type="component" value="Unassembled WGS sequence"/>
</dbReference>
<accession>A0ABT5KZ93</accession>